<proteinExistence type="predicted"/>
<sequence length="60" mass="6874">MGIEYSLMLLLSPFAPGDVQTHHKQLMLHGNRRSSVTLKRPCQIIYKAMDGLFAAWLIFK</sequence>
<dbReference type="EMBL" id="GBXM01039863">
    <property type="protein sequence ID" value="JAH68714.1"/>
    <property type="molecule type" value="Transcribed_RNA"/>
</dbReference>
<dbReference type="AlphaFoldDB" id="A0A0E9US61"/>
<reference evidence="1" key="2">
    <citation type="journal article" date="2015" name="Fish Shellfish Immunol.">
        <title>Early steps in the European eel (Anguilla anguilla)-Vibrio vulnificus interaction in the gills: Role of the RtxA13 toxin.</title>
        <authorList>
            <person name="Callol A."/>
            <person name="Pajuelo D."/>
            <person name="Ebbesson L."/>
            <person name="Teles M."/>
            <person name="MacKenzie S."/>
            <person name="Amaro C."/>
        </authorList>
    </citation>
    <scope>NUCLEOTIDE SEQUENCE</scope>
</reference>
<accession>A0A0E9US61</accession>
<name>A0A0E9US61_ANGAN</name>
<protein>
    <submittedName>
        <fullName evidence="1">Uncharacterized protein</fullName>
    </submittedName>
</protein>
<reference evidence="1" key="1">
    <citation type="submission" date="2014-11" db="EMBL/GenBank/DDBJ databases">
        <authorList>
            <person name="Amaro Gonzalez C."/>
        </authorList>
    </citation>
    <scope>NUCLEOTIDE SEQUENCE</scope>
</reference>
<evidence type="ECO:0000313" key="1">
    <source>
        <dbReference type="EMBL" id="JAH68714.1"/>
    </source>
</evidence>
<organism evidence="1">
    <name type="scientific">Anguilla anguilla</name>
    <name type="common">European freshwater eel</name>
    <name type="synonym">Muraena anguilla</name>
    <dbReference type="NCBI Taxonomy" id="7936"/>
    <lineage>
        <taxon>Eukaryota</taxon>
        <taxon>Metazoa</taxon>
        <taxon>Chordata</taxon>
        <taxon>Craniata</taxon>
        <taxon>Vertebrata</taxon>
        <taxon>Euteleostomi</taxon>
        <taxon>Actinopterygii</taxon>
        <taxon>Neopterygii</taxon>
        <taxon>Teleostei</taxon>
        <taxon>Anguilliformes</taxon>
        <taxon>Anguillidae</taxon>
        <taxon>Anguilla</taxon>
    </lineage>
</organism>